<name>A0A665WV39_ECHNA</name>
<reference evidence="1" key="2">
    <citation type="submission" date="2025-08" db="UniProtKB">
        <authorList>
            <consortium name="Ensembl"/>
        </authorList>
    </citation>
    <scope>IDENTIFICATION</scope>
</reference>
<dbReference type="Ensembl" id="ENSENLT00000049014.1">
    <property type="protein sequence ID" value="ENSENLP00000047868.1"/>
    <property type="gene ID" value="ENSENLG00000020210.1"/>
</dbReference>
<evidence type="ECO:0000313" key="2">
    <source>
        <dbReference type="Proteomes" id="UP000472264"/>
    </source>
</evidence>
<organism evidence="1 2">
    <name type="scientific">Echeneis naucrates</name>
    <name type="common">Live sharksucker</name>
    <dbReference type="NCBI Taxonomy" id="173247"/>
    <lineage>
        <taxon>Eukaryota</taxon>
        <taxon>Metazoa</taxon>
        <taxon>Chordata</taxon>
        <taxon>Craniata</taxon>
        <taxon>Vertebrata</taxon>
        <taxon>Euteleostomi</taxon>
        <taxon>Actinopterygii</taxon>
        <taxon>Neopterygii</taxon>
        <taxon>Teleostei</taxon>
        <taxon>Neoteleostei</taxon>
        <taxon>Acanthomorphata</taxon>
        <taxon>Carangaria</taxon>
        <taxon>Carangiformes</taxon>
        <taxon>Echeneidae</taxon>
        <taxon>Echeneis</taxon>
    </lineage>
</organism>
<protein>
    <submittedName>
        <fullName evidence="1">Uncharacterized protein</fullName>
    </submittedName>
</protein>
<dbReference type="Proteomes" id="UP000472264">
    <property type="component" value="Chromosome 12"/>
</dbReference>
<reference evidence="1" key="1">
    <citation type="submission" date="2021-04" db="EMBL/GenBank/DDBJ databases">
        <authorList>
            <consortium name="Wellcome Sanger Institute Data Sharing"/>
        </authorList>
    </citation>
    <scope>NUCLEOTIDE SEQUENCE [LARGE SCALE GENOMIC DNA]</scope>
</reference>
<accession>A0A665WV39</accession>
<reference evidence="1" key="3">
    <citation type="submission" date="2025-09" db="UniProtKB">
        <authorList>
            <consortium name="Ensembl"/>
        </authorList>
    </citation>
    <scope>IDENTIFICATION</scope>
</reference>
<dbReference type="InParanoid" id="A0A665WV39"/>
<sequence length="72" mass="8432">MFTIFKKLLQRYCVSNKDTGRHCLMQKITDAIVTTDEAKLQQTWKEIEYHLNVLVALGMIDLYQPSYPTCHP</sequence>
<keyword evidence="2" id="KW-1185">Reference proteome</keyword>
<evidence type="ECO:0000313" key="1">
    <source>
        <dbReference type="Ensembl" id="ENSENLP00000047868.1"/>
    </source>
</evidence>
<proteinExistence type="predicted"/>
<dbReference type="AlphaFoldDB" id="A0A665WV39"/>